<dbReference type="RefSeq" id="WP_303953803.1">
    <property type="nucleotide sequence ID" value="NZ_JAGZXI010000016.1"/>
</dbReference>
<name>A0A943TF28_9MICC</name>
<dbReference type="Gene3D" id="3.40.250.10">
    <property type="entry name" value="Rhodanese-like domain"/>
    <property type="match status" value="1"/>
</dbReference>
<organism evidence="3 4">
    <name type="scientific">Rothia mucilaginosa</name>
    <dbReference type="NCBI Taxonomy" id="43675"/>
    <lineage>
        <taxon>Bacteria</taxon>
        <taxon>Bacillati</taxon>
        <taxon>Actinomycetota</taxon>
        <taxon>Actinomycetes</taxon>
        <taxon>Micrococcales</taxon>
        <taxon>Micrococcaceae</taxon>
        <taxon>Rothia</taxon>
    </lineage>
</organism>
<dbReference type="SUPFAM" id="SSF52821">
    <property type="entry name" value="Rhodanese/Cell cycle control phosphatase"/>
    <property type="match status" value="1"/>
</dbReference>
<sequence>MDVSSIAPTPVRRDHAQLDRERTDRQRRLPGFDQDAVAAARVLVIGAGGLGCPVVQALAAAGVGYLHIVDSDSVELSNIQRQPLFGVSDVGQLKAEVAARRALQLCPSMTVETTNRHVDASWILDFFAASAPDCVVDCTDTFASKYLIADAAQLAGLPLVWGTVLRFGGSVSLFEPDGAHLRDIFPTTPQTLESCALAGVLGATTAVVGSLMATEVLKYVSGLPTAAGSLLTYDALSGTCTAFSTVPDPARVVPVDLSAHEVPQVLLDVREAPEREESVKHEGSLHFPLSQLSDADGSLLPATDVPAELLSLFESVRDQRVGVYCASGARARRFVQAYEQLASEYGVHLTAI</sequence>
<evidence type="ECO:0000259" key="2">
    <source>
        <dbReference type="PROSITE" id="PS50206"/>
    </source>
</evidence>
<dbReference type="GO" id="GO:0008641">
    <property type="term" value="F:ubiquitin-like modifier activating enzyme activity"/>
    <property type="evidence" value="ECO:0007669"/>
    <property type="project" value="InterPro"/>
</dbReference>
<feature type="region of interest" description="Disordered" evidence="1">
    <location>
        <begin position="1"/>
        <end position="26"/>
    </location>
</feature>
<feature type="compositionally biased region" description="Basic and acidic residues" evidence="1">
    <location>
        <begin position="11"/>
        <end position="26"/>
    </location>
</feature>
<dbReference type="PROSITE" id="PS50206">
    <property type="entry name" value="RHODANESE_3"/>
    <property type="match status" value="1"/>
</dbReference>
<dbReference type="CDD" id="cd00757">
    <property type="entry name" value="ThiF_MoeB_HesA_family"/>
    <property type="match status" value="1"/>
</dbReference>
<proteinExistence type="predicted"/>
<dbReference type="GO" id="GO:0005737">
    <property type="term" value="C:cytoplasm"/>
    <property type="evidence" value="ECO:0007669"/>
    <property type="project" value="TreeGrafter"/>
</dbReference>
<dbReference type="EMBL" id="JAGZXI010000016">
    <property type="protein sequence ID" value="MBS6635675.1"/>
    <property type="molecule type" value="Genomic_DNA"/>
</dbReference>
<dbReference type="GO" id="GO:0016779">
    <property type="term" value="F:nucleotidyltransferase activity"/>
    <property type="evidence" value="ECO:0007669"/>
    <property type="project" value="UniProtKB-KW"/>
</dbReference>
<keyword evidence="3" id="KW-0548">Nucleotidyltransferase</keyword>
<gene>
    <name evidence="3" type="ORF">KH265_08590</name>
</gene>
<dbReference type="Gene3D" id="3.40.50.720">
    <property type="entry name" value="NAD(P)-binding Rossmann-like Domain"/>
    <property type="match status" value="1"/>
</dbReference>
<dbReference type="InterPro" id="IPR036873">
    <property type="entry name" value="Rhodanese-like_dom_sf"/>
</dbReference>
<dbReference type="InterPro" id="IPR035985">
    <property type="entry name" value="Ubiquitin-activating_enz"/>
</dbReference>
<evidence type="ECO:0000313" key="4">
    <source>
        <dbReference type="Proteomes" id="UP000739069"/>
    </source>
</evidence>
<reference evidence="3" key="1">
    <citation type="submission" date="2021-02" db="EMBL/GenBank/DDBJ databases">
        <title>Infant gut strain persistence is associated with maternal origin, phylogeny, and functional potential including surface adhesion and iron acquisition.</title>
        <authorList>
            <person name="Lou Y.C."/>
        </authorList>
    </citation>
    <scope>NUCLEOTIDE SEQUENCE</scope>
    <source>
        <strain evidence="3">L1_008_092G1_dasL1_008_092G1_concoct_16</strain>
    </source>
</reference>
<dbReference type="InterPro" id="IPR000594">
    <property type="entry name" value="ThiF_NAD_FAD-bd"/>
</dbReference>
<dbReference type="AlphaFoldDB" id="A0A943TF28"/>
<dbReference type="CDD" id="cd00158">
    <property type="entry name" value="RHOD"/>
    <property type="match status" value="1"/>
</dbReference>
<dbReference type="Proteomes" id="UP000739069">
    <property type="component" value="Unassembled WGS sequence"/>
</dbReference>
<dbReference type="Pfam" id="PF00899">
    <property type="entry name" value="ThiF"/>
    <property type="match status" value="1"/>
</dbReference>
<dbReference type="PANTHER" id="PTHR10953">
    <property type="entry name" value="UBIQUITIN-ACTIVATING ENZYME E1"/>
    <property type="match status" value="1"/>
</dbReference>
<dbReference type="InterPro" id="IPR001763">
    <property type="entry name" value="Rhodanese-like_dom"/>
</dbReference>
<comment type="caution">
    <text evidence="3">The sequence shown here is derived from an EMBL/GenBank/DDBJ whole genome shotgun (WGS) entry which is preliminary data.</text>
</comment>
<protein>
    <submittedName>
        <fullName evidence="3">ThiF family adenylyltransferase</fullName>
    </submittedName>
</protein>
<dbReference type="GO" id="GO:0004792">
    <property type="term" value="F:thiosulfate-cyanide sulfurtransferase activity"/>
    <property type="evidence" value="ECO:0007669"/>
    <property type="project" value="TreeGrafter"/>
</dbReference>
<keyword evidence="3" id="KW-0808">Transferase</keyword>
<dbReference type="InterPro" id="IPR045886">
    <property type="entry name" value="ThiF/MoeB/HesA"/>
</dbReference>
<dbReference type="SUPFAM" id="SSF69572">
    <property type="entry name" value="Activating enzymes of the ubiquitin-like proteins"/>
    <property type="match status" value="1"/>
</dbReference>
<evidence type="ECO:0000256" key="1">
    <source>
        <dbReference type="SAM" id="MobiDB-lite"/>
    </source>
</evidence>
<evidence type="ECO:0000313" key="3">
    <source>
        <dbReference type="EMBL" id="MBS6635675.1"/>
    </source>
</evidence>
<accession>A0A943TF28</accession>
<feature type="domain" description="Rhodanese" evidence="2">
    <location>
        <begin position="265"/>
        <end position="337"/>
    </location>
</feature>
<dbReference type="PANTHER" id="PTHR10953:SF102">
    <property type="entry name" value="ADENYLYLTRANSFERASE AND SULFURTRANSFERASE MOCS3"/>
    <property type="match status" value="1"/>
</dbReference>